<dbReference type="PROSITE" id="PS50878">
    <property type="entry name" value="RT_POL"/>
    <property type="match status" value="1"/>
</dbReference>
<dbReference type="Pfam" id="PF00078">
    <property type="entry name" value="RVT_1"/>
    <property type="match status" value="1"/>
</dbReference>
<feature type="domain" description="Reverse transcriptase" evidence="1">
    <location>
        <begin position="1"/>
        <end position="259"/>
    </location>
</feature>
<dbReference type="EMBL" id="NCKU01015892">
    <property type="protein sequence ID" value="RWR99285.1"/>
    <property type="molecule type" value="Genomic_DNA"/>
</dbReference>
<gene>
    <name evidence="2" type="ORF">B4U79_03720</name>
</gene>
<accession>A0A443Q8B7</accession>
<dbReference type="PANTHER" id="PTHR33332">
    <property type="entry name" value="REVERSE TRANSCRIPTASE DOMAIN-CONTAINING PROTEIN"/>
    <property type="match status" value="1"/>
</dbReference>
<dbReference type="OrthoDB" id="6515679at2759"/>
<dbReference type="AlphaFoldDB" id="A0A443Q8B7"/>
<evidence type="ECO:0000313" key="2">
    <source>
        <dbReference type="EMBL" id="RWR99285.1"/>
    </source>
</evidence>
<keyword evidence="2" id="KW-0808">Transferase</keyword>
<keyword evidence="3" id="KW-1185">Reference proteome</keyword>
<comment type="caution">
    <text evidence="2">The sequence shown here is derived from an EMBL/GenBank/DDBJ whole genome shotgun (WGS) entry which is preliminary data.</text>
</comment>
<reference evidence="2 3" key="1">
    <citation type="journal article" date="2018" name="Gigascience">
        <title>Genomes of trombidid mites reveal novel predicted allergens and laterally-transferred genes associated with secondary metabolism.</title>
        <authorList>
            <person name="Dong X."/>
            <person name="Chaisiri K."/>
            <person name="Xia D."/>
            <person name="Armstrong S.D."/>
            <person name="Fang Y."/>
            <person name="Donnelly M.J."/>
            <person name="Kadowaki T."/>
            <person name="McGarry J.W."/>
            <person name="Darby A.C."/>
            <person name="Makepeace B.L."/>
        </authorList>
    </citation>
    <scope>NUCLEOTIDE SEQUENCE [LARGE SCALE GENOMIC DNA]</scope>
    <source>
        <strain evidence="2">UoL-WK</strain>
    </source>
</reference>
<dbReference type="Proteomes" id="UP000285301">
    <property type="component" value="Unassembled WGS sequence"/>
</dbReference>
<organism evidence="2 3">
    <name type="scientific">Dinothrombium tinctorium</name>
    <dbReference type="NCBI Taxonomy" id="1965070"/>
    <lineage>
        <taxon>Eukaryota</taxon>
        <taxon>Metazoa</taxon>
        <taxon>Ecdysozoa</taxon>
        <taxon>Arthropoda</taxon>
        <taxon>Chelicerata</taxon>
        <taxon>Arachnida</taxon>
        <taxon>Acari</taxon>
        <taxon>Acariformes</taxon>
        <taxon>Trombidiformes</taxon>
        <taxon>Prostigmata</taxon>
        <taxon>Anystina</taxon>
        <taxon>Parasitengona</taxon>
        <taxon>Trombidioidea</taxon>
        <taxon>Trombidiidae</taxon>
        <taxon>Dinothrombium</taxon>
    </lineage>
</organism>
<dbReference type="SUPFAM" id="SSF56672">
    <property type="entry name" value="DNA/RNA polymerases"/>
    <property type="match status" value="1"/>
</dbReference>
<keyword evidence="2" id="KW-0695">RNA-directed DNA polymerase</keyword>
<dbReference type="GO" id="GO:0003964">
    <property type="term" value="F:RNA-directed DNA polymerase activity"/>
    <property type="evidence" value="ECO:0007669"/>
    <property type="project" value="UniProtKB-KW"/>
</dbReference>
<name>A0A443Q8B7_9ACAR</name>
<dbReference type="InterPro" id="IPR000477">
    <property type="entry name" value="RT_dom"/>
</dbReference>
<proteinExistence type="predicted"/>
<protein>
    <submittedName>
        <fullName evidence="2">RNA-directed DNA polymerase from mobile element jockey-like protein</fullName>
    </submittedName>
</protein>
<evidence type="ECO:0000259" key="1">
    <source>
        <dbReference type="PROSITE" id="PS50878"/>
    </source>
</evidence>
<dbReference type="STRING" id="1965070.A0A443Q8B7"/>
<dbReference type="CDD" id="cd01650">
    <property type="entry name" value="RT_nLTR_like"/>
    <property type="match status" value="1"/>
</dbReference>
<feature type="non-terminal residue" evidence="2">
    <location>
        <position position="295"/>
    </location>
</feature>
<feature type="non-terminal residue" evidence="2">
    <location>
        <position position="1"/>
    </location>
</feature>
<keyword evidence="2" id="KW-0548">Nucleotidyltransferase</keyword>
<dbReference type="InterPro" id="IPR043502">
    <property type="entry name" value="DNA/RNA_pol_sf"/>
</dbReference>
<sequence length="295" mass="34095">IVPNLWKISRVCPIPKKDSNEFRPISILSNCSKIMESIVNSSLIEHLKKINYFNERQFGFRKNHSTQCAALAIQHFIAKNLDDKKFCALISIDFSKAFDTIDRQILLDKLFFIGVTDKAYTWFSSYLKCRKQFIKANGKKSKFAYNNLGVPQGSILGPILFEIYLMDIFNLPLHGTLIGYADDLYLMISGSSCDDLNHKANQDLKLIKSWVTRNKMIMNKQKCSFILFSGKKETKQIELLIGDYKIRQSNQIKVLGIIFDEKFNFQMHIDGISQKIKRNLGLLYRIRNNLKDDGL</sequence>
<evidence type="ECO:0000313" key="3">
    <source>
        <dbReference type="Proteomes" id="UP000285301"/>
    </source>
</evidence>